<reference evidence="3" key="1">
    <citation type="submission" date="2018-05" db="EMBL/GenBank/DDBJ databases">
        <authorList>
            <person name="Lanie J.A."/>
            <person name="Ng W.-L."/>
            <person name="Kazmierczak K.M."/>
            <person name="Andrzejewski T.M."/>
            <person name="Davidsen T.M."/>
            <person name="Wayne K.J."/>
            <person name="Tettelin H."/>
            <person name="Glass J.I."/>
            <person name="Rusch D."/>
            <person name="Podicherti R."/>
            <person name="Tsui H.-C.T."/>
            <person name="Winkler M.E."/>
        </authorList>
    </citation>
    <scope>NUCLEOTIDE SEQUENCE</scope>
</reference>
<proteinExistence type="predicted"/>
<gene>
    <name evidence="3" type="ORF">METZ01_LOCUS86063</name>
</gene>
<keyword evidence="2" id="KW-1133">Transmembrane helix</keyword>
<sequence length="82" mass="9113">MANSAIVKSDVEKDNLEAHVALCHQRYESLERRLTTIEDKVEHIHTDIIHGNKSMMKVIIGATGTIIAGLLSTLVVLLMNFN</sequence>
<dbReference type="EMBL" id="UINC01007418">
    <property type="protein sequence ID" value="SVA33209.1"/>
    <property type="molecule type" value="Genomic_DNA"/>
</dbReference>
<name>A0A381UYI5_9ZZZZ</name>
<evidence type="ECO:0000256" key="1">
    <source>
        <dbReference type="SAM" id="Coils"/>
    </source>
</evidence>
<organism evidence="3">
    <name type="scientific">marine metagenome</name>
    <dbReference type="NCBI Taxonomy" id="408172"/>
    <lineage>
        <taxon>unclassified sequences</taxon>
        <taxon>metagenomes</taxon>
        <taxon>ecological metagenomes</taxon>
    </lineage>
</organism>
<feature type="coiled-coil region" evidence="1">
    <location>
        <begin position="13"/>
        <end position="47"/>
    </location>
</feature>
<evidence type="ECO:0000256" key="2">
    <source>
        <dbReference type="SAM" id="Phobius"/>
    </source>
</evidence>
<feature type="transmembrane region" description="Helical" evidence="2">
    <location>
        <begin position="58"/>
        <end position="79"/>
    </location>
</feature>
<keyword evidence="2" id="KW-0472">Membrane</keyword>
<keyword evidence="2" id="KW-0812">Transmembrane</keyword>
<dbReference type="AlphaFoldDB" id="A0A381UYI5"/>
<accession>A0A381UYI5</accession>
<protein>
    <submittedName>
        <fullName evidence="3">Uncharacterized protein</fullName>
    </submittedName>
</protein>
<evidence type="ECO:0000313" key="3">
    <source>
        <dbReference type="EMBL" id="SVA33209.1"/>
    </source>
</evidence>
<keyword evidence="1" id="KW-0175">Coiled coil</keyword>